<keyword evidence="2" id="KW-1185">Reference proteome</keyword>
<evidence type="ECO:0000313" key="2">
    <source>
        <dbReference type="Proteomes" id="UP000731907"/>
    </source>
</evidence>
<dbReference type="RefSeq" id="WP_161762664.1">
    <property type="nucleotide sequence ID" value="NZ_JAAATX020000007.1"/>
</dbReference>
<name>A0ABS6J485_9RHOB</name>
<organism evidence="1 2">
    <name type="scientific">Paragemmobacter amnigenus</name>
    <dbReference type="NCBI Taxonomy" id="2852097"/>
    <lineage>
        <taxon>Bacteria</taxon>
        <taxon>Pseudomonadati</taxon>
        <taxon>Pseudomonadota</taxon>
        <taxon>Alphaproteobacteria</taxon>
        <taxon>Rhodobacterales</taxon>
        <taxon>Paracoccaceae</taxon>
        <taxon>Paragemmobacter</taxon>
    </lineage>
</organism>
<sequence>MPRLREIAKRNPLLLMAFVLAVVATLFFAARAVTFAVSLHWRSEQPVASWMTPRYIVRTYGLERAALDEVLGTTDRDDLRQPLYTIARERGMTTAELIAAVQDAIDAQDGDE</sequence>
<protein>
    <submittedName>
        <fullName evidence="1">Uncharacterized protein</fullName>
    </submittedName>
</protein>
<accession>A0ABS6J485</accession>
<dbReference type="EMBL" id="JAAATX020000007">
    <property type="protein sequence ID" value="MBU9698561.1"/>
    <property type="molecule type" value="Genomic_DNA"/>
</dbReference>
<dbReference type="Proteomes" id="UP000731907">
    <property type="component" value="Unassembled WGS sequence"/>
</dbReference>
<reference evidence="1 2" key="1">
    <citation type="submission" date="2021-06" db="EMBL/GenBank/DDBJ databases">
        <title>Rhodobacteraceae bacterium strain HSP-20.</title>
        <authorList>
            <person name="Chen W.-M."/>
        </authorList>
    </citation>
    <scope>NUCLEOTIDE SEQUENCE [LARGE SCALE GENOMIC DNA]</scope>
    <source>
        <strain evidence="1 2">HSP-20</strain>
    </source>
</reference>
<comment type="caution">
    <text evidence="1">The sequence shown here is derived from an EMBL/GenBank/DDBJ whole genome shotgun (WGS) entry which is preliminary data.</text>
</comment>
<gene>
    <name evidence="1" type="ORF">GU927_011975</name>
</gene>
<evidence type="ECO:0000313" key="1">
    <source>
        <dbReference type="EMBL" id="MBU9698561.1"/>
    </source>
</evidence>
<proteinExistence type="predicted"/>